<evidence type="ECO:0000256" key="2">
    <source>
        <dbReference type="PROSITE-ProRule" id="PRU00169"/>
    </source>
</evidence>
<reference evidence="4 5" key="1">
    <citation type="submission" date="2020-08" db="EMBL/GenBank/DDBJ databases">
        <title>Genomic Encyclopedia of Type Strains, Phase IV (KMG-V): Genome sequencing to study the core and pangenomes of soil and plant-associated prokaryotes.</title>
        <authorList>
            <person name="Whitman W."/>
        </authorList>
    </citation>
    <scope>NUCLEOTIDE SEQUENCE [LARGE SCALE GENOMIC DNA]</scope>
    <source>
        <strain evidence="4 5">SEMIA 415</strain>
    </source>
</reference>
<dbReference type="InterPro" id="IPR050595">
    <property type="entry name" value="Bact_response_regulator"/>
</dbReference>
<evidence type="ECO:0000313" key="4">
    <source>
        <dbReference type="EMBL" id="MBB4291513.1"/>
    </source>
</evidence>
<dbReference type="SUPFAM" id="SSF52172">
    <property type="entry name" value="CheY-like"/>
    <property type="match status" value="1"/>
</dbReference>
<dbReference type="InterPro" id="IPR011006">
    <property type="entry name" value="CheY-like_superfamily"/>
</dbReference>
<dbReference type="PROSITE" id="PS50110">
    <property type="entry name" value="RESPONSE_REGULATORY"/>
    <property type="match status" value="1"/>
</dbReference>
<comment type="caution">
    <text evidence="4">The sequence shown here is derived from an EMBL/GenBank/DDBJ whole genome shotgun (WGS) entry which is preliminary data.</text>
</comment>
<name>A0AAE2MKZ8_RHILE</name>
<sequence length="126" mass="13723">MASPLVSIIDDDAGMRTSLDGLIRSLGYRAVCFECAEHFLDSNALQHSACVIADVQMREITGVELCWIVQERYRSQAGVPVILISAFCDERMRASAKAAGAVALLQKPFDGDELVGFIEAAICRSR</sequence>
<dbReference type="Gene3D" id="3.40.50.2300">
    <property type="match status" value="1"/>
</dbReference>
<proteinExistence type="predicted"/>
<organism evidence="4 5">
    <name type="scientific">Rhizobium leguminosarum</name>
    <dbReference type="NCBI Taxonomy" id="384"/>
    <lineage>
        <taxon>Bacteria</taxon>
        <taxon>Pseudomonadati</taxon>
        <taxon>Pseudomonadota</taxon>
        <taxon>Alphaproteobacteria</taxon>
        <taxon>Hyphomicrobiales</taxon>
        <taxon>Rhizobiaceae</taxon>
        <taxon>Rhizobium/Agrobacterium group</taxon>
        <taxon>Rhizobium</taxon>
    </lineage>
</organism>
<dbReference type="SMART" id="SM00448">
    <property type="entry name" value="REC"/>
    <property type="match status" value="1"/>
</dbReference>
<dbReference type="EMBL" id="JACIGO010000003">
    <property type="protein sequence ID" value="MBB4291513.1"/>
    <property type="molecule type" value="Genomic_DNA"/>
</dbReference>
<dbReference type="GO" id="GO:0000160">
    <property type="term" value="P:phosphorelay signal transduction system"/>
    <property type="evidence" value="ECO:0007669"/>
    <property type="project" value="InterPro"/>
</dbReference>
<evidence type="ECO:0000256" key="1">
    <source>
        <dbReference type="ARBA" id="ARBA00022553"/>
    </source>
</evidence>
<accession>A0AAE2MKZ8</accession>
<dbReference type="InterPro" id="IPR001789">
    <property type="entry name" value="Sig_transdc_resp-reg_receiver"/>
</dbReference>
<dbReference type="RefSeq" id="WP_183608319.1">
    <property type="nucleotide sequence ID" value="NZ_JACHAZ010000001.1"/>
</dbReference>
<evidence type="ECO:0000259" key="3">
    <source>
        <dbReference type="PROSITE" id="PS50110"/>
    </source>
</evidence>
<feature type="domain" description="Response regulatory" evidence="3">
    <location>
        <begin position="5"/>
        <end position="122"/>
    </location>
</feature>
<feature type="modified residue" description="4-aspartylphosphate" evidence="2">
    <location>
        <position position="54"/>
    </location>
</feature>
<dbReference type="PANTHER" id="PTHR44591">
    <property type="entry name" value="STRESS RESPONSE REGULATOR PROTEIN 1"/>
    <property type="match status" value="1"/>
</dbReference>
<dbReference type="Proteomes" id="UP000538507">
    <property type="component" value="Unassembled WGS sequence"/>
</dbReference>
<gene>
    <name evidence="4" type="ORF">GGE16_003572</name>
</gene>
<dbReference type="PANTHER" id="PTHR44591:SF25">
    <property type="entry name" value="CHEMOTAXIS TWO-COMPONENT RESPONSE REGULATOR"/>
    <property type="match status" value="1"/>
</dbReference>
<dbReference type="AlphaFoldDB" id="A0AAE2MKZ8"/>
<keyword evidence="1 2" id="KW-0597">Phosphoprotein</keyword>
<dbReference type="Pfam" id="PF00072">
    <property type="entry name" value="Response_reg"/>
    <property type="match status" value="1"/>
</dbReference>
<protein>
    <submittedName>
        <fullName evidence="4">FixJ family two-component response regulator</fullName>
    </submittedName>
</protein>
<evidence type="ECO:0000313" key="5">
    <source>
        <dbReference type="Proteomes" id="UP000538507"/>
    </source>
</evidence>